<name>A0AA36MDT2_CYLNA</name>
<dbReference type="EMBL" id="CATQJL010000316">
    <property type="protein sequence ID" value="CAJ0605782.1"/>
    <property type="molecule type" value="Genomic_DNA"/>
</dbReference>
<evidence type="ECO:0000313" key="1">
    <source>
        <dbReference type="EMBL" id="CAJ0605782.1"/>
    </source>
</evidence>
<comment type="caution">
    <text evidence="1">The sequence shown here is derived from an EMBL/GenBank/DDBJ whole genome shotgun (WGS) entry which is preliminary data.</text>
</comment>
<dbReference type="Proteomes" id="UP001176961">
    <property type="component" value="Unassembled WGS sequence"/>
</dbReference>
<keyword evidence="2" id="KW-1185">Reference proteome</keyword>
<organism evidence="1 2">
    <name type="scientific">Cylicocyclus nassatus</name>
    <name type="common">Nematode worm</name>
    <dbReference type="NCBI Taxonomy" id="53992"/>
    <lineage>
        <taxon>Eukaryota</taxon>
        <taxon>Metazoa</taxon>
        <taxon>Ecdysozoa</taxon>
        <taxon>Nematoda</taxon>
        <taxon>Chromadorea</taxon>
        <taxon>Rhabditida</taxon>
        <taxon>Rhabditina</taxon>
        <taxon>Rhabditomorpha</taxon>
        <taxon>Strongyloidea</taxon>
        <taxon>Strongylidae</taxon>
        <taxon>Cylicocyclus</taxon>
    </lineage>
</organism>
<proteinExistence type="predicted"/>
<dbReference type="AlphaFoldDB" id="A0AA36MDT2"/>
<protein>
    <submittedName>
        <fullName evidence="1">Uncharacterized protein</fullName>
    </submittedName>
</protein>
<reference evidence="1" key="1">
    <citation type="submission" date="2023-07" db="EMBL/GenBank/DDBJ databases">
        <authorList>
            <consortium name="CYATHOMIX"/>
        </authorList>
    </citation>
    <scope>NUCLEOTIDE SEQUENCE</scope>
    <source>
        <strain evidence="1">N/A</strain>
    </source>
</reference>
<accession>A0AA36MDT2</accession>
<evidence type="ECO:0000313" key="2">
    <source>
        <dbReference type="Proteomes" id="UP001176961"/>
    </source>
</evidence>
<gene>
    <name evidence="1" type="ORF">CYNAS_LOCUS17765</name>
</gene>
<sequence length="111" mass="12814">MVVTFLHPHPPWKYAPFWPPPYRNHNPTASAVPAPIAATADSFEEKKTSAEKNRNQHRLNLLRQLYKAKLMSGYMYFYYVSKQCKKSTSSAAEQFPEAVSQFSGEEEEEEE</sequence>